<evidence type="ECO:0000313" key="2">
    <source>
        <dbReference type="EMBL" id="PQQ14635.1"/>
    </source>
</evidence>
<evidence type="ECO:0000256" key="1">
    <source>
        <dbReference type="SAM" id="MobiDB-lite"/>
    </source>
</evidence>
<comment type="caution">
    <text evidence="2">The sequence shown here is derived from an EMBL/GenBank/DDBJ whole genome shotgun (WGS) entry which is preliminary data.</text>
</comment>
<dbReference type="AlphaFoldDB" id="A0A314Z306"/>
<gene>
    <name evidence="2" type="ORF">Pyn_32574</name>
</gene>
<dbReference type="Proteomes" id="UP000250321">
    <property type="component" value="Unassembled WGS sequence"/>
</dbReference>
<sequence length="74" mass="8544">MFREEESRRQHSGRCRAVPAAMSDVPEKRSRRQHCWKVRAVPAAMSMFQKRGVGGALLEGAGQHLCRMFREEEE</sequence>
<proteinExistence type="predicted"/>
<name>A0A314Z306_PRUYE</name>
<reference evidence="2 3" key="1">
    <citation type="submission" date="2018-02" db="EMBL/GenBank/DDBJ databases">
        <title>Draft genome of wild Prunus yedoensis var. nudiflora.</title>
        <authorList>
            <person name="Baek S."/>
            <person name="Kim J.-H."/>
            <person name="Choi K."/>
            <person name="Kim G.-B."/>
            <person name="Cho A."/>
            <person name="Jang H."/>
            <person name="Shin C.-H."/>
            <person name="Yu H.-J."/>
            <person name="Mun J.-H."/>
        </authorList>
    </citation>
    <scope>NUCLEOTIDE SEQUENCE [LARGE SCALE GENOMIC DNA]</scope>
    <source>
        <strain evidence="3">cv. Jeju island</strain>
        <tissue evidence="2">Leaf</tissue>
    </source>
</reference>
<protein>
    <submittedName>
        <fullName evidence="2">Uncharacterized protein</fullName>
    </submittedName>
</protein>
<keyword evidence="3" id="KW-1185">Reference proteome</keyword>
<feature type="region of interest" description="Disordered" evidence="1">
    <location>
        <begin position="1"/>
        <end position="31"/>
    </location>
</feature>
<dbReference type="EMBL" id="PJQY01000253">
    <property type="protein sequence ID" value="PQQ14635.1"/>
    <property type="molecule type" value="Genomic_DNA"/>
</dbReference>
<accession>A0A314Z306</accession>
<organism evidence="2 3">
    <name type="scientific">Prunus yedoensis var. nudiflora</name>
    <dbReference type="NCBI Taxonomy" id="2094558"/>
    <lineage>
        <taxon>Eukaryota</taxon>
        <taxon>Viridiplantae</taxon>
        <taxon>Streptophyta</taxon>
        <taxon>Embryophyta</taxon>
        <taxon>Tracheophyta</taxon>
        <taxon>Spermatophyta</taxon>
        <taxon>Magnoliopsida</taxon>
        <taxon>eudicotyledons</taxon>
        <taxon>Gunneridae</taxon>
        <taxon>Pentapetalae</taxon>
        <taxon>rosids</taxon>
        <taxon>fabids</taxon>
        <taxon>Rosales</taxon>
        <taxon>Rosaceae</taxon>
        <taxon>Amygdaloideae</taxon>
        <taxon>Amygdaleae</taxon>
        <taxon>Prunus</taxon>
    </lineage>
</organism>
<evidence type="ECO:0000313" key="3">
    <source>
        <dbReference type="Proteomes" id="UP000250321"/>
    </source>
</evidence>